<dbReference type="Pfam" id="PF08450">
    <property type="entry name" value="SGL"/>
    <property type="match status" value="1"/>
</dbReference>
<reference evidence="4" key="1">
    <citation type="submission" date="2014-08" db="EMBL/GenBank/DDBJ databases">
        <authorList>
            <person name="Edwards T."/>
        </authorList>
    </citation>
    <scope>NUCLEOTIDE SEQUENCE [LARGE SCALE GENOMIC DNA]</scope>
</reference>
<dbReference type="Proteomes" id="UP000182888">
    <property type="component" value="Unassembled WGS sequence"/>
</dbReference>
<dbReference type="PANTHER" id="PTHR47572">
    <property type="entry name" value="LIPOPROTEIN-RELATED"/>
    <property type="match status" value="1"/>
</dbReference>
<evidence type="ECO:0000256" key="1">
    <source>
        <dbReference type="ARBA" id="ARBA00022801"/>
    </source>
</evidence>
<organism evidence="3 4">
    <name type="scientific">Mesorhizobium plurifarium</name>
    <dbReference type="NCBI Taxonomy" id="69974"/>
    <lineage>
        <taxon>Bacteria</taxon>
        <taxon>Pseudomonadati</taxon>
        <taxon>Pseudomonadota</taxon>
        <taxon>Alphaproteobacteria</taxon>
        <taxon>Hyphomicrobiales</taxon>
        <taxon>Phyllobacteriaceae</taxon>
        <taxon>Mesorhizobium</taxon>
    </lineage>
</organism>
<dbReference type="InterPro" id="IPR013658">
    <property type="entry name" value="SGL"/>
</dbReference>
<dbReference type="GO" id="GO:0016787">
    <property type="term" value="F:hydrolase activity"/>
    <property type="evidence" value="ECO:0007669"/>
    <property type="project" value="UniProtKB-KW"/>
</dbReference>
<name>A0A0K2W0R9_MESPL</name>
<gene>
    <name evidence="3" type="ORF">MPL1032_240274</name>
</gene>
<proteinExistence type="predicted"/>
<dbReference type="Gene3D" id="2.120.10.30">
    <property type="entry name" value="TolB, C-terminal domain"/>
    <property type="match status" value="1"/>
</dbReference>
<dbReference type="InterPro" id="IPR011042">
    <property type="entry name" value="6-blade_b-propeller_TolB-like"/>
</dbReference>
<evidence type="ECO:0000259" key="2">
    <source>
        <dbReference type="Pfam" id="PF08450"/>
    </source>
</evidence>
<dbReference type="EMBL" id="CCND01000017">
    <property type="protein sequence ID" value="CDX58826.1"/>
    <property type="molecule type" value="Genomic_DNA"/>
</dbReference>
<keyword evidence="1" id="KW-0378">Hydrolase</keyword>
<evidence type="ECO:0000313" key="3">
    <source>
        <dbReference type="EMBL" id="CDX58826.1"/>
    </source>
</evidence>
<dbReference type="SUPFAM" id="SSF63829">
    <property type="entry name" value="Calcium-dependent phosphotriesterase"/>
    <property type="match status" value="1"/>
</dbReference>
<sequence>MDKIGPSELSFVSSGLSRPECILCTASAGMFVSHDPIGVLHIAADGSRRLYGRQDGVTSQQFTPNGIALMPDGRLMIANSGLEGGVWQVDRSGDCRPFLMEAEGRHLYPVNFVLADKEGRLWISVSTRQVPRAKAYRHDITDGYIVLWDGKIARIVAEGFGYTNECRLSNDGAYLYVNETFARRVSRLAVAADGSLGARETFAVLGVGDYPDGGTFDAMGGYWLTSVVSNRIYRFEPDGKPRLMFEDADPAYVAMAEQTFKKEGLTAEILYADAGKTLNHIASIAFGGEDMRTAYLGTLKMNCFPTFRSPVPGLRPAHWNWTF</sequence>
<dbReference type="PANTHER" id="PTHR47572:SF4">
    <property type="entry name" value="LACTONASE DRP35"/>
    <property type="match status" value="1"/>
</dbReference>
<feature type="domain" description="SMP-30/Gluconolactonase/LRE-like region" evidence="2">
    <location>
        <begin position="64"/>
        <end position="240"/>
    </location>
</feature>
<accession>A0A0K2W0R9</accession>
<evidence type="ECO:0000313" key="4">
    <source>
        <dbReference type="Proteomes" id="UP000182888"/>
    </source>
</evidence>
<protein>
    <submittedName>
        <fullName evidence="3">SMP-30/Gluconolaconase/LRE-like region family protein 2</fullName>
    </submittedName>
</protein>
<dbReference type="InterPro" id="IPR051262">
    <property type="entry name" value="SMP-30/CGR1_Lactonase"/>
</dbReference>
<dbReference type="AlphaFoldDB" id="A0A0K2W0R9"/>